<accession>A0ACB9J288</accession>
<sequence length="168" mass="18491">MPPIRMATCNAGNNSSYDTPLETLVANAVNSTILGLIPNLITQIQQMQQNNNGENNSGGNNNDGNNNSDNNNDGNNNEGNKNGENNTDDTPPVRSASSFSATAPPSVADLLLYIRPGLNTDLRFATQPSSHIRVPSQLSRFLICFVQLFRKYTDYLLLVFLFRAYFNF</sequence>
<dbReference type="Proteomes" id="UP001056120">
    <property type="component" value="Linkage Group LG06"/>
</dbReference>
<proteinExistence type="predicted"/>
<protein>
    <submittedName>
        <fullName evidence="1">Uncharacterized protein</fullName>
    </submittedName>
</protein>
<organism evidence="1 2">
    <name type="scientific">Smallanthus sonchifolius</name>
    <dbReference type="NCBI Taxonomy" id="185202"/>
    <lineage>
        <taxon>Eukaryota</taxon>
        <taxon>Viridiplantae</taxon>
        <taxon>Streptophyta</taxon>
        <taxon>Embryophyta</taxon>
        <taxon>Tracheophyta</taxon>
        <taxon>Spermatophyta</taxon>
        <taxon>Magnoliopsida</taxon>
        <taxon>eudicotyledons</taxon>
        <taxon>Gunneridae</taxon>
        <taxon>Pentapetalae</taxon>
        <taxon>asterids</taxon>
        <taxon>campanulids</taxon>
        <taxon>Asterales</taxon>
        <taxon>Asteraceae</taxon>
        <taxon>Asteroideae</taxon>
        <taxon>Heliantheae alliance</taxon>
        <taxon>Millerieae</taxon>
        <taxon>Smallanthus</taxon>
    </lineage>
</organism>
<evidence type="ECO:0000313" key="2">
    <source>
        <dbReference type="Proteomes" id="UP001056120"/>
    </source>
</evidence>
<gene>
    <name evidence="1" type="ORF">L1987_18601</name>
</gene>
<reference evidence="1 2" key="2">
    <citation type="journal article" date="2022" name="Mol. Ecol. Resour.">
        <title>The genomes of chicory, endive, great burdock and yacon provide insights into Asteraceae paleo-polyploidization history and plant inulin production.</title>
        <authorList>
            <person name="Fan W."/>
            <person name="Wang S."/>
            <person name="Wang H."/>
            <person name="Wang A."/>
            <person name="Jiang F."/>
            <person name="Liu H."/>
            <person name="Zhao H."/>
            <person name="Xu D."/>
            <person name="Zhang Y."/>
        </authorList>
    </citation>
    <scope>NUCLEOTIDE SEQUENCE [LARGE SCALE GENOMIC DNA]</scope>
    <source>
        <strain evidence="2">cv. Yunnan</strain>
        <tissue evidence="1">Leaves</tissue>
    </source>
</reference>
<keyword evidence="2" id="KW-1185">Reference proteome</keyword>
<evidence type="ECO:0000313" key="1">
    <source>
        <dbReference type="EMBL" id="KAI3813866.1"/>
    </source>
</evidence>
<comment type="caution">
    <text evidence="1">The sequence shown here is derived from an EMBL/GenBank/DDBJ whole genome shotgun (WGS) entry which is preliminary data.</text>
</comment>
<dbReference type="EMBL" id="CM042023">
    <property type="protein sequence ID" value="KAI3813866.1"/>
    <property type="molecule type" value="Genomic_DNA"/>
</dbReference>
<name>A0ACB9J288_9ASTR</name>
<reference evidence="2" key="1">
    <citation type="journal article" date="2022" name="Mol. Ecol. Resour.">
        <title>The genomes of chicory, endive, great burdock and yacon provide insights into Asteraceae palaeo-polyploidization history and plant inulin production.</title>
        <authorList>
            <person name="Fan W."/>
            <person name="Wang S."/>
            <person name="Wang H."/>
            <person name="Wang A."/>
            <person name="Jiang F."/>
            <person name="Liu H."/>
            <person name="Zhao H."/>
            <person name="Xu D."/>
            <person name="Zhang Y."/>
        </authorList>
    </citation>
    <scope>NUCLEOTIDE SEQUENCE [LARGE SCALE GENOMIC DNA]</scope>
    <source>
        <strain evidence="2">cv. Yunnan</strain>
    </source>
</reference>